<dbReference type="PANTHER" id="PTHR48129:SF1">
    <property type="entry name" value="LARGE RIBOSOMAL SUBUNIT PROTEIN EL43"/>
    <property type="match status" value="1"/>
</dbReference>
<evidence type="ECO:0000256" key="1">
    <source>
        <dbReference type="ARBA" id="ARBA00008672"/>
    </source>
</evidence>
<organism evidence="4 5">
    <name type="scientific">Kipferlia bialata</name>
    <dbReference type="NCBI Taxonomy" id="797122"/>
    <lineage>
        <taxon>Eukaryota</taxon>
        <taxon>Metamonada</taxon>
        <taxon>Carpediemonas-like organisms</taxon>
        <taxon>Kipferlia</taxon>
    </lineage>
</organism>
<accession>A0A9K3D5N6</accession>
<name>A0A9K3D5N6_9EUKA</name>
<dbReference type="GO" id="GO:0006412">
    <property type="term" value="P:translation"/>
    <property type="evidence" value="ECO:0007669"/>
    <property type="project" value="InterPro"/>
</dbReference>
<protein>
    <submittedName>
        <fullName evidence="4">Ribosomal protein L37ae</fullName>
    </submittedName>
</protein>
<evidence type="ECO:0000256" key="3">
    <source>
        <dbReference type="ARBA" id="ARBA00023274"/>
    </source>
</evidence>
<evidence type="ECO:0000313" key="5">
    <source>
        <dbReference type="Proteomes" id="UP000265618"/>
    </source>
</evidence>
<dbReference type="Gene3D" id="2.20.25.30">
    <property type="match status" value="1"/>
</dbReference>
<dbReference type="HAMAP" id="MF_00327">
    <property type="entry name" value="Ribosomal_eL43"/>
    <property type="match status" value="1"/>
</dbReference>
<dbReference type="Proteomes" id="UP000265618">
    <property type="component" value="Unassembled WGS sequence"/>
</dbReference>
<dbReference type="GO" id="GO:1990904">
    <property type="term" value="C:ribonucleoprotein complex"/>
    <property type="evidence" value="ECO:0007669"/>
    <property type="project" value="UniProtKB-KW"/>
</dbReference>
<evidence type="ECO:0000256" key="2">
    <source>
        <dbReference type="ARBA" id="ARBA00022980"/>
    </source>
</evidence>
<dbReference type="InterPro" id="IPR050522">
    <property type="entry name" value="Ribosomal_protein_eL43"/>
</dbReference>
<dbReference type="EMBL" id="BDIP01005183">
    <property type="protein sequence ID" value="GIQ89568.1"/>
    <property type="molecule type" value="Genomic_DNA"/>
</dbReference>
<sequence length="92" mass="10449">MAKRTKKVGLTGKYGTRYGRSLRKQMKKIETLQHTRYVCPFCQKESVKRTAAGIWECRACGKQQCGGAYSLQTSTAVTARAAIRRLREMKTM</sequence>
<keyword evidence="2 4" id="KW-0689">Ribosomal protein</keyword>
<dbReference type="GO" id="GO:0003735">
    <property type="term" value="F:structural constituent of ribosome"/>
    <property type="evidence" value="ECO:0007669"/>
    <property type="project" value="InterPro"/>
</dbReference>
<dbReference type="PANTHER" id="PTHR48129">
    <property type="entry name" value="60S RIBOSOMAL PROTEIN L37A"/>
    <property type="match status" value="1"/>
</dbReference>
<dbReference type="InterPro" id="IPR011332">
    <property type="entry name" value="Ribosomal_zn-bd"/>
</dbReference>
<dbReference type="GO" id="GO:0005840">
    <property type="term" value="C:ribosome"/>
    <property type="evidence" value="ECO:0007669"/>
    <property type="project" value="UniProtKB-KW"/>
</dbReference>
<dbReference type="InterPro" id="IPR011331">
    <property type="entry name" value="Ribosomal_eL37/eL43"/>
</dbReference>
<dbReference type="SUPFAM" id="SSF57829">
    <property type="entry name" value="Zn-binding ribosomal proteins"/>
    <property type="match status" value="1"/>
</dbReference>
<comment type="similarity">
    <text evidence="1">Belongs to the eukaryotic ribosomal protein eL43 family.</text>
</comment>
<dbReference type="NCBIfam" id="TIGR00280">
    <property type="entry name" value="eL43_euk_arch"/>
    <property type="match status" value="1"/>
</dbReference>
<proteinExistence type="inferred from homology"/>
<comment type="caution">
    <text evidence="4">The sequence shown here is derived from an EMBL/GenBank/DDBJ whole genome shotgun (WGS) entry which is preliminary data.</text>
</comment>
<gene>
    <name evidence="4" type="ORF">KIPB_012069</name>
</gene>
<dbReference type="Pfam" id="PF01780">
    <property type="entry name" value="Ribosomal_L37ae"/>
    <property type="match status" value="1"/>
</dbReference>
<evidence type="ECO:0000313" key="4">
    <source>
        <dbReference type="EMBL" id="GIQ89568.1"/>
    </source>
</evidence>
<dbReference type="NCBIfam" id="NF003058">
    <property type="entry name" value="PRK03976.1"/>
    <property type="match status" value="1"/>
</dbReference>
<dbReference type="InterPro" id="IPR002674">
    <property type="entry name" value="Ribosomal_eL43"/>
</dbReference>
<dbReference type="OrthoDB" id="10258345at2759"/>
<dbReference type="AlphaFoldDB" id="A0A9K3D5N6"/>
<keyword evidence="3" id="KW-0687">Ribonucleoprotein</keyword>
<keyword evidence="5" id="KW-1185">Reference proteome</keyword>
<reference evidence="4 5" key="1">
    <citation type="journal article" date="2018" name="PLoS ONE">
        <title>The draft genome of Kipferlia bialata reveals reductive genome evolution in fornicate parasites.</title>
        <authorList>
            <person name="Tanifuji G."/>
            <person name="Takabayashi S."/>
            <person name="Kume K."/>
            <person name="Takagi M."/>
            <person name="Nakayama T."/>
            <person name="Kamikawa R."/>
            <person name="Inagaki Y."/>
            <person name="Hashimoto T."/>
        </authorList>
    </citation>
    <scope>NUCLEOTIDE SEQUENCE [LARGE SCALE GENOMIC DNA]</scope>
    <source>
        <strain evidence="4">NY0173</strain>
    </source>
</reference>